<name>A0A914KTL0_MELIC</name>
<evidence type="ECO:0000256" key="9">
    <source>
        <dbReference type="ARBA" id="ARBA00031593"/>
    </source>
</evidence>
<evidence type="ECO:0000256" key="2">
    <source>
        <dbReference type="ARBA" id="ARBA00004496"/>
    </source>
</evidence>
<reference evidence="14" key="1">
    <citation type="submission" date="2022-11" db="UniProtKB">
        <authorList>
            <consortium name="WormBaseParasite"/>
        </authorList>
    </citation>
    <scope>IDENTIFICATION</scope>
</reference>
<comment type="similarity">
    <text evidence="3">Belongs to the CFAP36 family.</text>
</comment>
<dbReference type="AlphaFoldDB" id="A0A914KTL0"/>
<accession>A0A914KTL0</accession>
<evidence type="ECO:0000313" key="14">
    <source>
        <dbReference type="WBParaSite" id="Minc3s00112g04914"/>
    </source>
</evidence>
<keyword evidence="5" id="KW-0963">Cytoplasm</keyword>
<evidence type="ECO:0000256" key="6">
    <source>
        <dbReference type="ARBA" id="ARBA00023054"/>
    </source>
</evidence>
<dbReference type="Pfam" id="PF11527">
    <property type="entry name" value="ARL2_Bind_BART"/>
    <property type="match status" value="1"/>
</dbReference>
<evidence type="ECO:0000256" key="10">
    <source>
        <dbReference type="SAM" id="Coils"/>
    </source>
</evidence>
<evidence type="ECO:0000256" key="11">
    <source>
        <dbReference type="SAM" id="MobiDB-lite"/>
    </source>
</evidence>
<evidence type="ECO:0000256" key="3">
    <source>
        <dbReference type="ARBA" id="ARBA00007460"/>
    </source>
</evidence>
<evidence type="ECO:0000256" key="7">
    <source>
        <dbReference type="ARBA" id="ARBA00023069"/>
    </source>
</evidence>
<evidence type="ECO:0000256" key="1">
    <source>
        <dbReference type="ARBA" id="ARBA00004138"/>
    </source>
</evidence>
<evidence type="ECO:0000256" key="8">
    <source>
        <dbReference type="ARBA" id="ARBA00023273"/>
    </source>
</evidence>
<feature type="coiled-coil region" evidence="10">
    <location>
        <begin position="214"/>
        <end position="245"/>
    </location>
</feature>
<evidence type="ECO:0000313" key="13">
    <source>
        <dbReference type="Proteomes" id="UP000887563"/>
    </source>
</evidence>
<protein>
    <recommendedName>
        <fullName evidence="4">Cilia- and flagella-associated protein 36</fullName>
    </recommendedName>
    <alternativeName>
        <fullName evidence="9">Coiled-coil domain-containing protein 104</fullName>
    </alternativeName>
</protein>
<feature type="compositionally biased region" description="Basic and acidic residues" evidence="11">
    <location>
        <begin position="406"/>
        <end position="415"/>
    </location>
</feature>
<keyword evidence="6 10" id="KW-0175">Coiled coil</keyword>
<comment type="subcellular location">
    <subcellularLocation>
        <location evidence="1">Cell projection</location>
        <location evidence="1">Cilium</location>
    </subcellularLocation>
    <subcellularLocation>
        <location evidence="2">Cytoplasm</location>
    </subcellularLocation>
</comment>
<keyword evidence="13" id="KW-1185">Reference proteome</keyword>
<keyword evidence="7" id="KW-0969">Cilium</keyword>
<proteinExistence type="inferred from homology"/>
<dbReference type="InterPro" id="IPR038888">
    <property type="entry name" value="CFAP36"/>
</dbReference>
<feature type="region of interest" description="Disordered" evidence="11">
    <location>
        <begin position="463"/>
        <end position="494"/>
    </location>
</feature>
<dbReference type="GO" id="GO:0097546">
    <property type="term" value="C:ciliary base"/>
    <property type="evidence" value="ECO:0007669"/>
    <property type="project" value="TreeGrafter"/>
</dbReference>
<dbReference type="PANTHER" id="PTHR21532">
    <property type="entry name" value="PHOSPHODIESTERASE HL"/>
    <property type="match status" value="1"/>
</dbReference>
<evidence type="ECO:0000259" key="12">
    <source>
        <dbReference type="Pfam" id="PF11527"/>
    </source>
</evidence>
<dbReference type="InterPro" id="IPR042541">
    <property type="entry name" value="BART_sf"/>
</dbReference>
<dbReference type="WBParaSite" id="Minc3s00112g04914">
    <property type="protein sequence ID" value="Minc3s00112g04914"/>
    <property type="gene ID" value="Minc3s00112g04914"/>
</dbReference>
<feature type="compositionally biased region" description="Low complexity" evidence="11">
    <location>
        <begin position="379"/>
        <end position="390"/>
    </location>
</feature>
<organism evidence="13 14">
    <name type="scientific">Meloidogyne incognita</name>
    <name type="common">Southern root-knot nematode worm</name>
    <name type="synonym">Oxyuris incognita</name>
    <dbReference type="NCBI Taxonomy" id="6306"/>
    <lineage>
        <taxon>Eukaryota</taxon>
        <taxon>Metazoa</taxon>
        <taxon>Ecdysozoa</taxon>
        <taxon>Nematoda</taxon>
        <taxon>Chromadorea</taxon>
        <taxon>Rhabditida</taxon>
        <taxon>Tylenchina</taxon>
        <taxon>Tylenchomorpha</taxon>
        <taxon>Tylenchoidea</taxon>
        <taxon>Meloidogynidae</taxon>
        <taxon>Meloidogyninae</taxon>
        <taxon>Meloidogyne</taxon>
        <taxon>Meloidogyne incognita group</taxon>
    </lineage>
</organism>
<evidence type="ECO:0000256" key="5">
    <source>
        <dbReference type="ARBA" id="ARBA00022490"/>
    </source>
</evidence>
<feature type="compositionally biased region" description="Basic and acidic residues" evidence="11">
    <location>
        <begin position="360"/>
        <end position="378"/>
    </location>
</feature>
<sequence length="518" mass="59790">MSEKDQNKLFDSFMEFLRSDLWQIPVSQFIEQRSIVFEREPDLGSSPNTIESFQAVHSEFAKMISDLIKAYCADSNQNREGVMETLKIAHREKFQQMSNKDKMLLEPIVASEHFDVFVPMMMRKNIELQLQALKMIEVFNALTKKIIKEKFQQHMKGLLPSSLLLGEEDAKLWEALDAEEQDESEKLILLAVLRQSKEEWEYDQRMRADSEGQMERALRESLAEKTNLEEMRRKEQLLLEKALSEKFTNLSIYTKTDETTKNFKLNLPPSVIFQNTSIPTINEDNIKNCNDNEIIINEEIKELEQQRGISPNKEKPGTSQSADIVVSMRSPDSKSGRSSQMSLPVKAEKTRVVRSVSSKQEIKSNEETDTNENDKTSKNNENNIKNSSESTNKKRRSLGQVHQPPRGKDKSKDGNSNKNSDLAYRSLLKKRDDIPDENIQSRMHYLREQRDKLLQKKSIERQKQLLATNDNSRPKTAKAARGLMAQNESSELEERRRIAAKIKAEVIDKHQPQSIGQI</sequence>
<dbReference type="GO" id="GO:0005930">
    <property type="term" value="C:axoneme"/>
    <property type="evidence" value="ECO:0007669"/>
    <property type="project" value="TreeGrafter"/>
</dbReference>
<dbReference type="InterPro" id="IPR023379">
    <property type="entry name" value="BART_dom"/>
</dbReference>
<feature type="domain" description="BART" evidence="12">
    <location>
        <begin position="6"/>
        <end position="129"/>
    </location>
</feature>
<dbReference type="Proteomes" id="UP000887563">
    <property type="component" value="Unplaced"/>
</dbReference>
<evidence type="ECO:0000256" key="4">
    <source>
        <dbReference type="ARBA" id="ARBA00021815"/>
    </source>
</evidence>
<dbReference type="PANTHER" id="PTHR21532:SF0">
    <property type="entry name" value="CILIA- AND FLAGELLA-ASSOCIATED PROTEIN 36"/>
    <property type="match status" value="1"/>
</dbReference>
<feature type="region of interest" description="Disordered" evidence="11">
    <location>
        <begin position="306"/>
        <end position="420"/>
    </location>
</feature>
<keyword evidence="8" id="KW-0966">Cell projection</keyword>
<dbReference type="Gene3D" id="1.20.1520.10">
    <property type="entry name" value="ADP-ribosylation factor-like 2-binding protein, domain"/>
    <property type="match status" value="1"/>
</dbReference>